<gene>
    <name evidence="7" type="ORF">CXK94_02605</name>
</gene>
<evidence type="ECO:0000256" key="2">
    <source>
        <dbReference type="ARBA" id="ARBA00009142"/>
    </source>
</evidence>
<feature type="transmembrane region" description="Helical" evidence="6">
    <location>
        <begin position="184"/>
        <end position="209"/>
    </location>
</feature>
<dbReference type="AlphaFoldDB" id="A0A2N8TAI8"/>
<evidence type="ECO:0000313" key="7">
    <source>
        <dbReference type="EMBL" id="PNG11732.1"/>
    </source>
</evidence>
<accession>A0A2N8TAI8</accession>
<feature type="transmembrane region" description="Helical" evidence="6">
    <location>
        <begin position="39"/>
        <end position="56"/>
    </location>
</feature>
<dbReference type="EMBL" id="POUT01000001">
    <property type="protein sequence ID" value="PNG11732.1"/>
    <property type="molecule type" value="Genomic_DNA"/>
</dbReference>
<dbReference type="GO" id="GO:0005886">
    <property type="term" value="C:plasma membrane"/>
    <property type="evidence" value="ECO:0007669"/>
    <property type="project" value="UniProtKB-SubCell"/>
</dbReference>
<dbReference type="Pfam" id="PF01925">
    <property type="entry name" value="TauE"/>
    <property type="match status" value="1"/>
</dbReference>
<feature type="transmembrane region" description="Helical" evidence="6">
    <location>
        <begin position="147"/>
        <end position="172"/>
    </location>
</feature>
<organism evidence="7 8">
    <name type="scientific">Stutzerimonas stutzeri</name>
    <name type="common">Pseudomonas stutzeri</name>
    <dbReference type="NCBI Taxonomy" id="316"/>
    <lineage>
        <taxon>Bacteria</taxon>
        <taxon>Pseudomonadati</taxon>
        <taxon>Pseudomonadota</taxon>
        <taxon>Gammaproteobacteria</taxon>
        <taxon>Pseudomonadales</taxon>
        <taxon>Pseudomonadaceae</taxon>
        <taxon>Stutzerimonas</taxon>
    </lineage>
</organism>
<sequence>MLESLYGVGVGLALGLTGGGGVLAVPALVLGLGYSLPEATPVALVAVGASALLGGLDGLRRGLVRYRAALLMAGGGALCAPLGLLLAQVLPVAVLMLLFCAVLLLIAARMVGQALARTVAQGTSAVSCKSCRLDSTTGRFRWTPRCFLSLSLIGGLSGLFSGLLGVGGGFLIVPGIRQVSDLGMHGIVATSLLVIALISAGTVIGFWWAGGSLPSAAWTFIAAAGGGMLGGRLLAPRVSARALQLGFALLAGLAALMLLGKALASLPPLS</sequence>
<keyword evidence="6" id="KW-1003">Cell membrane</keyword>
<comment type="caution">
    <text evidence="7">The sequence shown here is derived from an EMBL/GenBank/DDBJ whole genome shotgun (WGS) entry which is preliminary data.</text>
</comment>
<keyword evidence="5 6" id="KW-0472">Membrane</keyword>
<evidence type="ECO:0000256" key="1">
    <source>
        <dbReference type="ARBA" id="ARBA00004141"/>
    </source>
</evidence>
<keyword evidence="4 6" id="KW-1133">Transmembrane helix</keyword>
<name>A0A2N8TAI8_STUST</name>
<evidence type="ECO:0000256" key="5">
    <source>
        <dbReference type="ARBA" id="ARBA00023136"/>
    </source>
</evidence>
<evidence type="ECO:0000256" key="3">
    <source>
        <dbReference type="ARBA" id="ARBA00022692"/>
    </source>
</evidence>
<protein>
    <recommendedName>
        <fullName evidence="6">Probable membrane transporter protein</fullName>
    </recommendedName>
</protein>
<feature type="transmembrane region" description="Helical" evidence="6">
    <location>
        <begin position="241"/>
        <end position="264"/>
    </location>
</feature>
<evidence type="ECO:0000256" key="6">
    <source>
        <dbReference type="RuleBase" id="RU363041"/>
    </source>
</evidence>
<comment type="similarity">
    <text evidence="2 6">Belongs to the 4-toluene sulfonate uptake permease (TSUP) (TC 2.A.102) family.</text>
</comment>
<keyword evidence="3 6" id="KW-0812">Transmembrane</keyword>
<dbReference type="Proteomes" id="UP000236023">
    <property type="component" value="Unassembled WGS sequence"/>
</dbReference>
<evidence type="ECO:0000313" key="8">
    <source>
        <dbReference type="Proteomes" id="UP000236023"/>
    </source>
</evidence>
<dbReference type="InterPro" id="IPR051598">
    <property type="entry name" value="TSUP/Inactive_protease-like"/>
</dbReference>
<feature type="transmembrane region" description="Helical" evidence="6">
    <location>
        <begin position="92"/>
        <end position="111"/>
    </location>
</feature>
<dbReference type="PANTHER" id="PTHR43701">
    <property type="entry name" value="MEMBRANE TRANSPORTER PROTEIN MJ0441-RELATED"/>
    <property type="match status" value="1"/>
</dbReference>
<feature type="transmembrane region" description="Helical" evidence="6">
    <location>
        <begin position="68"/>
        <end position="86"/>
    </location>
</feature>
<dbReference type="PANTHER" id="PTHR43701:SF2">
    <property type="entry name" value="MEMBRANE TRANSPORTER PROTEIN YJNA-RELATED"/>
    <property type="match status" value="1"/>
</dbReference>
<dbReference type="InterPro" id="IPR002781">
    <property type="entry name" value="TM_pro_TauE-like"/>
</dbReference>
<evidence type="ECO:0000256" key="4">
    <source>
        <dbReference type="ARBA" id="ARBA00022989"/>
    </source>
</evidence>
<feature type="transmembrane region" description="Helical" evidence="6">
    <location>
        <begin position="216"/>
        <end position="235"/>
    </location>
</feature>
<proteinExistence type="inferred from homology"/>
<feature type="transmembrane region" description="Helical" evidence="6">
    <location>
        <begin position="12"/>
        <end position="33"/>
    </location>
</feature>
<reference evidence="7 8" key="1">
    <citation type="submission" date="2018-01" db="EMBL/GenBank/DDBJ databases">
        <title>Denitrification phenotypes of diverse strains of Pseudomonas stutzeri.</title>
        <authorList>
            <person name="Milligan D.A."/>
            <person name="Bergaust L."/>
            <person name="Bakken L.R."/>
            <person name="Frostegard A."/>
        </authorList>
    </citation>
    <scope>NUCLEOTIDE SEQUENCE [LARGE SCALE GENOMIC DNA]</scope>
    <source>
        <strain evidence="7 8">24a75</strain>
    </source>
</reference>
<comment type="subcellular location">
    <subcellularLocation>
        <location evidence="6">Cell membrane</location>
        <topology evidence="6">Multi-pass membrane protein</topology>
    </subcellularLocation>
    <subcellularLocation>
        <location evidence="1">Membrane</location>
        <topology evidence="1">Multi-pass membrane protein</topology>
    </subcellularLocation>
</comment>